<feature type="non-terminal residue" evidence="2">
    <location>
        <position position="124"/>
    </location>
</feature>
<name>A0AAV5V6X9_9BILA</name>
<gene>
    <name evidence="2" type="ORF">PFISCL1PPCAC_6210</name>
</gene>
<evidence type="ECO:0000313" key="2">
    <source>
        <dbReference type="EMBL" id="GMT14913.1"/>
    </source>
</evidence>
<keyword evidence="1" id="KW-0472">Membrane</keyword>
<keyword evidence="1" id="KW-0812">Transmembrane</keyword>
<feature type="non-terminal residue" evidence="2">
    <location>
        <position position="1"/>
    </location>
</feature>
<sequence length="124" mass="13449">VTNRAFNILSIIFLIVGVLLSAVGITLIIVSSTTTCVPAESPACPTVDVAPECHAQMFGAQLSLDDTYKWSEDLTKPDTELFKEYADKVRDMVLTSLEGPTSNIRVYAASDVQVSYDVQVSQFG</sequence>
<reference evidence="2" key="1">
    <citation type="submission" date="2023-10" db="EMBL/GenBank/DDBJ databases">
        <title>Genome assembly of Pristionchus species.</title>
        <authorList>
            <person name="Yoshida K."/>
            <person name="Sommer R.J."/>
        </authorList>
    </citation>
    <scope>NUCLEOTIDE SEQUENCE</scope>
    <source>
        <strain evidence="2">RS5133</strain>
    </source>
</reference>
<keyword evidence="1" id="KW-1133">Transmembrane helix</keyword>
<feature type="transmembrane region" description="Helical" evidence="1">
    <location>
        <begin position="6"/>
        <end position="30"/>
    </location>
</feature>
<dbReference type="AlphaFoldDB" id="A0AAV5V6X9"/>
<evidence type="ECO:0000256" key="1">
    <source>
        <dbReference type="SAM" id="Phobius"/>
    </source>
</evidence>
<accession>A0AAV5V6X9</accession>
<protein>
    <submittedName>
        <fullName evidence="2">Uncharacterized protein</fullName>
    </submittedName>
</protein>
<organism evidence="2 3">
    <name type="scientific">Pristionchus fissidentatus</name>
    <dbReference type="NCBI Taxonomy" id="1538716"/>
    <lineage>
        <taxon>Eukaryota</taxon>
        <taxon>Metazoa</taxon>
        <taxon>Ecdysozoa</taxon>
        <taxon>Nematoda</taxon>
        <taxon>Chromadorea</taxon>
        <taxon>Rhabditida</taxon>
        <taxon>Rhabditina</taxon>
        <taxon>Diplogasteromorpha</taxon>
        <taxon>Diplogasteroidea</taxon>
        <taxon>Neodiplogasteridae</taxon>
        <taxon>Pristionchus</taxon>
    </lineage>
</organism>
<dbReference type="EMBL" id="BTSY01000002">
    <property type="protein sequence ID" value="GMT14913.1"/>
    <property type="molecule type" value="Genomic_DNA"/>
</dbReference>
<dbReference type="Proteomes" id="UP001432322">
    <property type="component" value="Unassembled WGS sequence"/>
</dbReference>
<dbReference type="PANTHER" id="PTHR37972">
    <property type="entry name" value="PROTEIN CBG25533"/>
    <property type="match status" value="1"/>
</dbReference>
<proteinExistence type="predicted"/>
<dbReference type="PANTHER" id="PTHR37972:SF2">
    <property type="entry name" value="PRION-LIKE-(Q_N-RICH)-DOMAIN-BEARING PROTEIN-RELATED"/>
    <property type="match status" value="1"/>
</dbReference>
<keyword evidence="3" id="KW-1185">Reference proteome</keyword>
<evidence type="ECO:0000313" key="3">
    <source>
        <dbReference type="Proteomes" id="UP001432322"/>
    </source>
</evidence>
<comment type="caution">
    <text evidence="2">The sequence shown here is derived from an EMBL/GenBank/DDBJ whole genome shotgun (WGS) entry which is preliminary data.</text>
</comment>